<evidence type="ECO:0000313" key="2">
    <source>
        <dbReference type="EMBL" id="KAJ7719130.1"/>
    </source>
</evidence>
<evidence type="ECO:0000259" key="1">
    <source>
        <dbReference type="Pfam" id="PF00339"/>
    </source>
</evidence>
<accession>A0AAD7MII2</accession>
<organism evidence="2 3">
    <name type="scientific">Mycena metata</name>
    <dbReference type="NCBI Taxonomy" id="1033252"/>
    <lineage>
        <taxon>Eukaryota</taxon>
        <taxon>Fungi</taxon>
        <taxon>Dikarya</taxon>
        <taxon>Basidiomycota</taxon>
        <taxon>Agaricomycotina</taxon>
        <taxon>Agaricomycetes</taxon>
        <taxon>Agaricomycetidae</taxon>
        <taxon>Agaricales</taxon>
        <taxon>Marasmiineae</taxon>
        <taxon>Mycenaceae</taxon>
        <taxon>Mycena</taxon>
    </lineage>
</organism>
<dbReference type="Proteomes" id="UP001215598">
    <property type="component" value="Unassembled WGS sequence"/>
</dbReference>
<sequence length="169" mass="18787">MIMTSTQQPIQLQFDNLRVRVAGETIAGHVNLNVALAQELHIQRLWIKLRGDVKTRIMVSKKRAISDSATLVREKQSLWTAGSAFPTAGSQILSCHFQFQLPETLPPSFHSSVLDANVGAISYSLEAVAERHGRFRANHQVRRLFSVVPAASSDQLLVKESLRDGWTGQ</sequence>
<dbReference type="SUPFAM" id="SSF81296">
    <property type="entry name" value="E set domains"/>
    <property type="match status" value="1"/>
</dbReference>
<evidence type="ECO:0000313" key="3">
    <source>
        <dbReference type="Proteomes" id="UP001215598"/>
    </source>
</evidence>
<dbReference type="InterPro" id="IPR014756">
    <property type="entry name" value="Ig_E-set"/>
</dbReference>
<dbReference type="EMBL" id="JARKIB010000256">
    <property type="protein sequence ID" value="KAJ7719130.1"/>
    <property type="molecule type" value="Genomic_DNA"/>
</dbReference>
<dbReference type="Pfam" id="PF00339">
    <property type="entry name" value="Arrestin_N"/>
    <property type="match status" value="1"/>
</dbReference>
<dbReference type="InterPro" id="IPR014752">
    <property type="entry name" value="Arrestin-like_C"/>
</dbReference>
<reference evidence="2" key="1">
    <citation type="submission" date="2023-03" db="EMBL/GenBank/DDBJ databases">
        <title>Massive genome expansion in bonnet fungi (Mycena s.s.) driven by repeated elements and novel gene families across ecological guilds.</title>
        <authorList>
            <consortium name="Lawrence Berkeley National Laboratory"/>
            <person name="Harder C.B."/>
            <person name="Miyauchi S."/>
            <person name="Viragh M."/>
            <person name="Kuo A."/>
            <person name="Thoen E."/>
            <person name="Andreopoulos B."/>
            <person name="Lu D."/>
            <person name="Skrede I."/>
            <person name="Drula E."/>
            <person name="Henrissat B."/>
            <person name="Morin E."/>
            <person name="Kohler A."/>
            <person name="Barry K."/>
            <person name="LaButti K."/>
            <person name="Morin E."/>
            <person name="Salamov A."/>
            <person name="Lipzen A."/>
            <person name="Mereny Z."/>
            <person name="Hegedus B."/>
            <person name="Baldrian P."/>
            <person name="Stursova M."/>
            <person name="Weitz H."/>
            <person name="Taylor A."/>
            <person name="Grigoriev I.V."/>
            <person name="Nagy L.G."/>
            <person name="Martin F."/>
            <person name="Kauserud H."/>
        </authorList>
    </citation>
    <scope>NUCLEOTIDE SEQUENCE</scope>
    <source>
        <strain evidence="2">CBHHK182m</strain>
    </source>
</reference>
<gene>
    <name evidence="2" type="ORF">B0H16DRAFT_1607432</name>
</gene>
<feature type="domain" description="Arrestin-like N-terminal" evidence="1">
    <location>
        <begin position="14"/>
        <end position="149"/>
    </location>
</feature>
<comment type="caution">
    <text evidence="2">The sequence shown here is derived from an EMBL/GenBank/DDBJ whole genome shotgun (WGS) entry which is preliminary data.</text>
</comment>
<dbReference type="AlphaFoldDB" id="A0AAD7MII2"/>
<dbReference type="Gene3D" id="2.60.40.640">
    <property type="match status" value="1"/>
</dbReference>
<name>A0AAD7MII2_9AGAR</name>
<dbReference type="InterPro" id="IPR011021">
    <property type="entry name" value="Arrestin-like_N"/>
</dbReference>
<keyword evidence="3" id="KW-1185">Reference proteome</keyword>
<protein>
    <recommendedName>
        <fullName evidence="1">Arrestin-like N-terminal domain-containing protein</fullName>
    </recommendedName>
</protein>
<proteinExistence type="predicted"/>